<keyword evidence="3" id="KW-1185">Reference proteome</keyword>
<feature type="region of interest" description="Disordered" evidence="1">
    <location>
        <begin position="1"/>
        <end position="29"/>
    </location>
</feature>
<feature type="compositionally biased region" description="Low complexity" evidence="1">
    <location>
        <begin position="75"/>
        <end position="90"/>
    </location>
</feature>
<dbReference type="EMBL" id="CP133619">
    <property type="protein sequence ID" value="WMV42741.1"/>
    <property type="molecule type" value="Genomic_DNA"/>
</dbReference>
<accession>A0AAF0UBP0</accession>
<dbReference type="Proteomes" id="UP001234989">
    <property type="component" value="Chromosome 8"/>
</dbReference>
<reference evidence="2" key="1">
    <citation type="submission" date="2023-08" db="EMBL/GenBank/DDBJ databases">
        <title>A de novo genome assembly of Solanum verrucosum Schlechtendal, a Mexican diploid species geographically isolated from the other diploid A-genome species in potato relatives.</title>
        <authorList>
            <person name="Hosaka K."/>
        </authorList>
    </citation>
    <scope>NUCLEOTIDE SEQUENCE</scope>
    <source>
        <tissue evidence="2">Young leaves</tissue>
    </source>
</reference>
<feature type="region of interest" description="Disordered" evidence="1">
    <location>
        <begin position="71"/>
        <end position="110"/>
    </location>
</feature>
<evidence type="ECO:0000313" key="3">
    <source>
        <dbReference type="Proteomes" id="UP001234989"/>
    </source>
</evidence>
<sequence>MKHFETKNNRLGKMLSESATSKQQDGERLDRYIKAKEFRDETKFLMKNLKTISDPNVRDYLQREQQQILEKINRQSQPQSQSQSQPQSQQFSYPNFFPNSAKSGNDLPNF</sequence>
<feature type="compositionally biased region" description="Polar residues" evidence="1">
    <location>
        <begin position="91"/>
        <end position="110"/>
    </location>
</feature>
<evidence type="ECO:0000313" key="2">
    <source>
        <dbReference type="EMBL" id="WMV42741.1"/>
    </source>
</evidence>
<name>A0AAF0UBP0_SOLVR</name>
<dbReference type="AlphaFoldDB" id="A0AAF0UBP0"/>
<evidence type="ECO:0000256" key="1">
    <source>
        <dbReference type="SAM" id="MobiDB-lite"/>
    </source>
</evidence>
<gene>
    <name evidence="2" type="ORF">MTR67_036126</name>
</gene>
<organism evidence="2 3">
    <name type="scientific">Solanum verrucosum</name>
    <dbReference type="NCBI Taxonomy" id="315347"/>
    <lineage>
        <taxon>Eukaryota</taxon>
        <taxon>Viridiplantae</taxon>
        <taxon>Streptophyta</taxon>
        <taxon>Embryophyta</taxon>
        <taxon>Tracheophyta</taxon>
        <taxon>Spermatophyta</taxon>
        <taxon>Magnoliopsida</taxon>
        <taxon>eudicotyledons</taxon>
        <taxon>Gunneridae</taxon>
        <taxon>Pentapetalae</taxon>
        <taxon>asterids</taxon>
        <taxon>lamiids</taxon>
        <taxon>Solanales</taxon>
        <taxon>Solanaceae</taxon>
        <taxon>Solanoideae</taxon>
        <taxon>Solaneae</taxon>
        <taxon>Solanum</taxon>
    </lineage>
</organism>
<protein>
    <submittedName>
        <fullName evidence="2">Uncharacterized protein</fullName>
    </submittedName>
</protein>
<proteinExistence type="predicted"/>